<dbReference type="HOGENOM" id="CLU_000445_69_12_4"/>
<gene>
    <name evidence="4" type="ordered locus">Tmz1t_2710</name>
    <name evidence="5" type="ORF">E6Q80_13340</name>
</gene>
<sequence>MNKLAFIIDDSAVNVAVARLLLRRLGWVVEDFDSAIPMLARLAEVQPVFMLLDISMPDLGGEEACRRIRANAAWNGVRVIAYTAHAMETERQRYLAGGFDAVITKPITIGGLHAAVGHAPND</sequence>
<evidence type="ECO:0000313" key="6">
    <source>
        <dbReference type="Proteomes" id="UP000002186"/>
    </source>
</evidence>
<dbReference type="STRING" id="85643.Tmz1t_2710"/>
<dbReference type="RefSeq" id="WP_012585627.1">
    <property type="nucleotide sequence ID" value="NC_011662.2"/>
</dbReference>
<feature type="domain" description="Response regulatory" evidence="3">
    <location>
        <begin position="4"/>
        <end position="120"/>
    </location>
</feature>
<dbReference type="Pfam" id="PF00072">
    <property type="entry name" value="Response_reg"/>
    <property type="match status" value="1"/>
</dbReference>
<accession>A0A5C7SII8</accession>
<dbReference type="AlphaFoldDB" id="C4KA86"/>
<dbReference type="PANTHER" id="PTHR44591:SF3">
    <property type="entry name" value="RESPONSE REGULATORY DOMAIN-CONTAINING PROTEIN"/>
    <property type="match status" value="1"/>
</dbReference>
<dbReference type="EMBL" id="CP001281">
    <property type="protein sequence ID" value="ACR01312.1"/>
    <property type="molecule type" value="Genomic_DNA"/>
</dbReference>
<evidence type="ECO:0000313" key="5">
    <source>
        <dbReference type="EMBL" id="TXH83600.1"/>
    </source>
</evidence>
<dbReference type="eggNOG" id="COG0784">
    <property type="taxonomic scope" value="Bacteria"/>
</dbReference>
<reference evidence="4 6" key="2">
    <citation type="journal article" date="2012" name="Stand. Genomic Sci.">
        <title>Complete genome sequence of Thauera aminoaromatica strain MZ1T.</title>
        <authorList>
            <person name="Jiang K."/>
            <person name="Sanseverino J."/>
            <person name="Chauhan A."/>
            <person name="Lucas S."/>
            <person name="Copeland A."/>
            <person name="Lapidus A."/>
            <person name="Del Rio T.G."/>
            <person name="Dalin E."/>
            <person name="Tice H."/>
            <person name="Bruce D."/>
            <person name="Goodwin L."/>
            <person name="Pitluck S."/>
            <person name="Sims D."/>
            <person name="Brettin T."/>
            <person name="Detter J.C."/>
            <person name="Han C."/>
            <person name="Chang Y.J."/>
            <person name="Larimer F."/>
            <person name="Land M."/>
            <person name="Hauser L."/>
            <person name="Kyrpides N.C."/>
            <person name="Mikhailova N."/>
            <person name="Moser S."/>
            <person name="Jegier P."/>
            <person name="Close D."/>
            <person name="Debruyn J.M."/>
            <person name="Wang Y."/>
            <person name="Layton A.C."/>
            <person name="Allen M.S."/>
            <person name="Sayler G.S."/>
        </authorList>
    </citation>
    <scope>NUCLEOTIDE SEQUENCE [LARGE SCALE GENOMIC DNA]</scope>
    <source>
        <strain evidence="4 6">MZ1T</strain>
    </source>
</reference>
<dbReference type="EMBL" id="SSFD01000205">
    <property type="protein sequence ID" value="TXH83600.1"/>
    <property type="molecule type" value="Genomic_DNA"/>
</dbReference>
<dbReference type="InterPro" id="IPR001789">
    <property type="entry name" value="Sig_transdc_resp-reg_receiver"/>
</dbReference>
<evidence type="ECO:0000313" key="4">
    <source>
        <dbReference type="EMBL" id="ACR01312.1"/>
    </source>
</evidence>
<dbReference type="GO" id="GO:0000160">
    <property type="term" value="P:phosphorelay signal transduction system"/>
    <property type="evidence" value="ECO:0007669"/>
    <property type="project" value="InterPro"/>
</dbReference>
<evidence type="ECO:0000259" key="3">
    <source>
        <dbReference type="PROSITE" id="PS50110"/>
    </source>
</evidence>
<reference evidence="6" key="1">
    <citation type="submission" date="2009-05" db="EMBL/GenBank/DDBJ databases">
        <title>Complete sequence of chromosome of Thauera sp. MZ1T.</title>
        <authorList>
            <consortium name="US DOE Joint Genome Institute"/>
            <person name="Lucas S."/>
            <person name="Copeland A."/>
            <person name="Lapidus A."/>
            <person name="Glavina del Rio T."/>
            <person name="Dalin E."/>
            <person name="Tice H."/>
            <person name="Bruce D."/>
            <person name="Goodwin L."/>
            <person name="Pitluck S."/>
            <person name="Sims D."/>
            <person name="Brettin T."/>
            <person name="Detter J.C."/>
            <person name="Han C."/>
            <person name="Larimer F."/>
            <person name="Land M."/>
            <person name="Hauser L."/>
            <person name="Kyrpides N."/>
            <person name="Mikhailova N."/>
            <person name="Sayler G.S."/>
        </authorList>
    </citation>
    <scope>NUCLEOTIDE SEQUENCE [LARGE SCALE GENOMIC DNA]</scope>
    <source>
        <strain evidence="6">MZ1T</strain>
    </source>
</reference>
<dbReference type="KEGG" id="tmz:Tmz1t_2710"/>
<dbReference type="PANTHER" id="PTHR44591">
    <property type="entry name" value="STRESS RESPONSE REGULATOR PROTEIN 1"/>
    <property type="match status" value="1"/>
</dbReference>
<protein>
    <submittedName>
        <fullName evidence="4 5">Response regulator</fullName>
    </submittedName>
</protein>
<evidence type="ECO:0000256" key="2">
    <source>
        <dbReference type="PROSITE-ProRule" id="PRU00169"/>
    </source>
</evidence>
<dbReference type="PROSITE" id="PS50110">
    <property type="entry name" value="RESPONSE_REGULATORY"/>
    <property type="match status" value="1"/>
</dbReference>
<organism evidence="4 6">
    <name type="scientific">Thauera aminoaromatica</name>
    <dbReference type="NCBI Taxonomy" id="164330"/>
    <lineage>
        <taxon>Bacteria</taxon>
        <taxon>Pseudomonadati</taxon>
        <taxon>Pseudomonadota</taxon>
        <taxon>Betaproteobacteria</taxon>
        <taxon>Rhodocyclales</taxon>
        <taxon>Zoogloeaceae</taxon>
        <taxon>Thauera</taxon>
    </lineage>
</organism>
<evidence type="ECO:0000256" key="1">
    <source>
        <dbReference type="ARBA" id="ARBA00022553"/>
    </source>
</evidence>
<keyword evidence="1 2" id="KW-0597">Phosphoprotein</keyword>
<dbReference type="InterPro" id="IPR011006">
    <property type="entry name" value="CheY-like_superfamily"/>
</dbReference>
<dbReference type="SMART" id="SM00448">
    <property type="entry name" value="REC"/>
    <property type="match status" value="1"/>
</dbReference>
<dbReference type="Proteomes" id="UP000002186">
    <property type="component" value="Chromosome"/>
</dbReference>
<reference evidence="5 7" key="3">
    <citation type="submission" date="2018-09" db="EMBL/GenBank/DDBJ databases">
        <title>Metagenome Assembled Genomes from an Advanced Water Purification Facility.</title>
        <authorList>
            <person name="Stamps B.W."/>
            <person name="Spear J.R."/>
        </authorList>
    </citation>
    <scope>NUCLEOTIDE SEQUENCE [LARGE SCALE GENOMIC DNA]</scope>
    <source>
        <strain evidence="5">Bin_27_1</strain>
    </source>
</reference>
<accession>C4KA86</accession>
<keyword evidence="6" id="KW-1185">Reference proteome</keyword>
<dbReference type="Gene3D" id="3.40.50.2300">
    <property type="match status" value="1"/>
</dbReference>
<dbReference type="SUPFAM" id="SSF52172">
    <property type="entry name" value="CheY-like"/>
    <property type="match status" value="1"/>
</dbReference>
<dbReference type="CDD" id="cd17546">
    <property type="entry name" value="REC_hyHK_CKI1_RcsC-like"/>
    <property type="match status" value="1"/>
</dbReference>
<feature type="modified residue" description="4-aspartylphosphate" evidence="2">
    <location>
        <position position="53"/>
    </location>
</feature>
<evidence type="ECO:0000313" key="7">
    <source>
        <dbReference type="Proteomes" id="UP000321192"/>
    </source>
</evidence>
<proteinExistence type="predicted"/>
<dbReference type="OrthoDB" id="9179585at2"/>
<dbReference type="Proteomes" id="UP000321192">
    <property type="component" value="Unassembled WGS sequence"/>
</dbReference>
<name>C4KA86_THASP</name>
<dbReference type="InterPro" id="IPR050595">
    <property type="entry name" value="Bact_response_regulator"/>
</dbReference>